<dbReference type="InterPro" id="IPR036267">
    <property type="entry name" value="RuvA_C_sf"/>
</dbReference>
<dbReference type="InterPro" id="IPR010994">
    <property type="entry name" value="RuvA_2-like"/>
</dbReference>
<dbReference type="GO" id="GO:0006310">
    <property type="term" value="P:DNA recombination"/>
    <property type="evidence" value="ECO:0007669"/>
    <property type="project" value="InterPro"/>
</dbReference>
<keyword evidence="4" id="KW-0234">DNA repair</keyword>
<dbReference type="EMBL" id="CAEZXB010000006">
    <property type="protein sequence ID" value="CAB4671683.1"/>
    <property type="molecule type" value="Genomic_DNA"/>
</dbReference>
<keyword evidence="3" id="KW-0238">DNA-binding</keyword>
<dbReference type="GO" id="GO:0003677">
    <property type="term" value="F:DNA binding"/>
    <property type="evidence" value="ECO:0007669"/>
    <property type="project" value="UniProtKB-KW"/>
</dbReference>
<dbReference type="Pfam" id="PF01330">
    <property type="entry name" value="RuvA_N"/>
    <property type="match status" value="1"/>
</dbReference>
<dbReference type="SMART" id="SM00278">
    <property type="entry name" value="HhH1"/>
    <property type="match status" value="2"/>
</dbReference>
<dbReference type="Gene3D" id="2.40.50.140">
    <property type="entry name" value="Nucleic acid-binding proteins"/>
    <property type="match status" value="1"/>
</dbReference>
<dbReference type="SUPFAM" id="SSF46929">
    <property type="entry name" value="DNA helicase RuvA subunit, C-terminal domain"/>
    <property type="match status" value="1"/>
</dbReference>
<dbReference type="AlphaFoldDB" id="A0A6J6PGT7"/>
<evidence type="ECO:0000313" key="7">
    <source>
        <dbReference type="EMBL" id="CAB4695524.1"/>
    </source>
</evidence>
<dbReference type="CDD" id="cd14332">
    <property type="entry name" value="UBA_RuvA_C"/>
    <property type="match status" value="1"/>
</dbReference>
<evidence type="ECO:0000313" key="8">
    <source>
        <dbReference type="EMBL" id="CAB5077585.1"/>
    </source>
</evidence>
<protein>
    <submittedName>
        <fullName evidence="7">Unannotated protein</fullName>
    </submittedName>
</protein>
<name>A0A6J6PGT7_9ZZZZ</name>
<dbReference type="GO" id="GO:0009378">
    <property type="term" value="F:four-way junction helicase activity"/>
    <property type="evidence" value="ECO:0007669"/>
    <property type="project" value="InterPro"/>
</dbReference>
<dbReference type="Pfam" id="PF07499">
    <property type="entry name" value="RuvA_C"/>
    <property type="match status" value="1"/>
</dbReference>
<evidence type="ECO:0000256" key="2">
    <source>
        <dbReference type="ARBA" id="ARBA00022763"/>
    </source>
</evidence>
<gene>
    <name evidence="6" type="ORF">UFOPK2342_00481</name>
    <name evidence="7" type="ORF">UFOPK2423_00845</name>
    <name evidence="8" type="ORF">UFOPK4367_01282</name>
</gene>
<dbReference type="InterPro" id="IPR011114">
    <property type="entry name" value="RuvA_C"/>
</dbReference>
<dbReference type="EMBL" id="CAEZXN010000016">
    <property type="protein sequence ID" value="CAB4695524.1"/>
    <property type="molecule type" value="Genomic_DNA"/>
</dbReference>
<dbReference type="EMBL" id="CAFBRC010000102">
    <property type="protein sequence ID" value="CAB5077585.1"/>
    <property type="molecule type" value="Genomic_DNA"/>
</dbReference>
<proteinExistence type="inferred from homology"/>
<evidence type="ECO:0000259" key="5">
    <source>
        <dbReference type="SMART" id="SM00278"/>
    </source>
</evidence>
<accession>A0A6J6PGT7</accession>
<feature type="domain" description="Helix-hairpin-helix DNA-binding motif class 1" evidence="5">
    <location>
        <begin position="72"/>
        <end position="91"/>
    </location>
</feature>
<evidence type="ECO:0000256" key="4">
    <source>
        <dbReference type="ARBA" id="ARBA00023204"/>
    </source>
</evidence>
<dbReference type="GO" id="GO:0009379">
    <property type="term" value="C:Holliday junction helicase complex"/>
    <property type="evidence" value="ECO:0007669"/>
    <property type="project" value="InterPro"/>
</dbReference>
<evidence type="ECO:0000256" key="1">
    <source>
        <dbReference type="ARBA" id="ARBA00022490"/>
    </source>
</evidence>
<evidence type="ECO:0000313" key="6">
    <source>
        <dbReference type="EMBL" id="CAB4671683.1"/>
    </source>
</evidence>
<organism evidence="7">
    <name type="scientific">freshwater metagenome</name>
    <dbReference type="NCBI Taxonomy" id="449393"/>
    <lineage>
        <taxon>unclassified sequences</taxon>
        <taxon>metagenomes</taxon>
        <taxon>ecological metagenomes</taxon>
    </lineage>
</organism>
<dbReference type="InterPro" id="IPR000085">
    <property type="entry name" value="RuvA"/>
</dbReference>
<dbReference type="Gene3D" id="1.10.8.10">
    <property type="entry name" value="DNA helicase RuvA subunit, C-terminal domain"/>
    <property type="match status" value="1"/>
</dbReference>
<dbReference type="Gene3D" id="1.10.150.20">
    <property type="entry name" value="5' to 3' exonuclease, C-terminal subdomain"/>
    <property type="match status" value="1"/>
</dbReference>
<dbReference type="GO" id="GO:0005524">
    <property type="term" value="F:ATP binding"/>
    <property type="evidence" value="ECO:0007669"/>
    <property type="project" value="InterPro"/>
</dbReference>
<reference evidence="7" key="1">
    <citation type="submission" date="2020-05" db="EMBL/GenBank/DDBJ databases">
        <authorList>
            <person name="Chiriac C."/>
            <person name="Salcher M."/>
            <person name="Ghai R."/>
            <person name="Kavagutti S V."/>
        </authorList>
    </citation>
    <scope>NUCLEOTIDE SEQUENCE</scope>
</reference>
<dbReference type="HAMAP" id="MF_00031">
    <property type="entry name" value="DNA_HJ_migration_RuvA"/>
    <property type="match status" value="1"/>
</dbReference>
<keyword evidence="1" id="KW-0963">Cytoplasm</keyword>
<sequence length="203" mass="21402">MISTLRGRVAAINIDSAVIEMGGFGVSVHITPGTSSSLHIGSEVTLATSLVVREDSLTLFGFINDDERSVFELLQTATGVGPRLAQAMLGVHSPNALRMAVATEDFKTLEMVPGIGRKGAQRIVLELKDRIGSPNTHAVPRMVGVSSAPWRTQVHAALLSLGFAAREAAEAIDVVAMEIESGDVDESETAALLKSALRSRGRG</sequence>
<dbReference type="SUPFAM" id="SSF50249">
    <property type="entry name" value="Nucleic acid-binding proteins"/>
    <property type="match status" value="1"/>
</dbReference>
<keyword evidence="2" id="KW-0227">DNA damage</keyword>
<dbReference type="InterPro" id="IPR012340">
    <property type="entry name" value="NA-bd_OB-fold"/>
</dbReference>
<dbReference type="InterPro" id="IPR003583">
    <property type="entry name" value="Hlx-hairpin-Hlx_DNA-bd_motif"/>
</dbReference>
<dbReference type="InterPro" id="IPR013849">
    <property type="entry name" value="DNA_helicase_Holl-junc_RuvA_I"/>
</dbReference>
<dbReference type="NCBIfam" id="TIGR00084">
    <property type="entry name" value="ruvA"/>
    <property type="match status" value="1"/>
</dbReference>
<evidence type="ECO:0000256" key="3">
    <source>
        <dbReference type="ARBA" id="ARBA00023125"/>
    </source>
</evidence>
<dbReference type="Pfam" id="PF14520">
    <property type="entry name" value="HHH_5"/>
    <property type="match status" value="1"/>
</dbReference>
<feature type="domain" description="Helix-hairpin-helix DNA-binding motif class 1" evidence="5">
    <location>
        <begin position="107"/>
        <end position="126"/>
    </location>
</feature>
<dbReference type="GO" id="GO:0006281">
    <property type="term" value="P:DNA repair"/>
    <property type="evidence" value="ECO:0007669"/>
    <property type="project" value="UniProtKB-KW"/>
</dbReference>
<dbReference type="SUPFAM" id="SSF47781">
    <property type="entry name" value="RuvA domain 2-like"/>
    <property type="match status" value="1"/>
</dbReference>